<dbReference type="PANTHER" id="PTHR48209:SF2">
    <property type="entry name" value="FI24008P1"/>
    <property type="match status" value="1"/>
</dbReference>
<name>A0A6C0BNX2_9ZZZZ</name>
<evidence type="ECO:0000313" key="5">
    <source>
        <dbReference type="EMBL" id="QHS93740.1"/>
    </source>
</evidence>
<dbReference type="AlphaFoldDB" id="A0A6C0BNX2"/>
<dbReference type="Pfam" id="PF02902">
    <property type="entry name" value="Peptidase_C48"/>
    <property type="match status" value="1"/>
</dbReference>
<feature type="compositionally biased region" description="Acidic residues" evidence="3">
    <location>
        <begin position="258"/>
        <end position="328"/>
    </location>
</feature>
<dbReference type="SUPFAM" id="SSF54001">
    <property type="entry name" value="Cysteine proteinases"/>
    <property type="match status" value="1"/>
</dbReference>
<reference evidence="5" key="1">
    <citation type="journal article" date="2020" name="Nature">
        <title>Giant virus diversity and host interactions through global metagenomics.</title>
        <authorList>
            <person name="Schulz F."/>
            <person name="Roux S."/>
            <person name="Paez-Espino D."/>
            <person name="Jungbluth S."/>
            <person name="Walsh D.A."/>
            <person name="Denef V.J."/>
            <person name="McMahon K.D."/>
            <person name="Konstantinidis K.T."/>
            <person name="Eloe-Fadrosh E.A."/>
            <person name="Kyrpides N.C."/>
            <person name="Woyke T."/>
        </authorList>
    </citation>
    <scope>NUCLEOTIDE SEQUENCE</scope>
    <source>
        <strain evidence="5">GVMAG-M-3300018080-19</strain>
    </source>
</reference>
<dbReference type="GO" id="GO:0006508">
    <property type="term" value="P:proteolysis"/>
    <property type="evidence" value="ECO:0007669"/>
    <property type="project" value="UniProtKB-KW"/>
</dbReference>
<dbReference type="PANTHER" id="PTHR48209">
    <property type="entry name" value="AGL056WP"/>
    <property type="match status" value="1"/>
</dbReference>
<dbReference type="EMBL" id="MN739209">
    <property type="protein sequence ID" value="QHS93740.1"/>
    <property type="molecule type" value="Genomic_DNA"/>
</dbReference>
<dbReference type="PROSITE" id="PS50600">
    <property type="entry name" value="ULP_PROTEASE"/>
    <property type="match status" value="1"/>
</dbReference>
<evidence type="ECO:0000259" key="4">
    <source>
        <dbReference type="PROSITE" id="PS50600"/>
    </source>
</evidence>
<evidence type="ECO:0000256" key="3">
    <source>
        <dbReference type="SAM" id="MobiDB-lite"/>
    </source>
</evidence>
<dbReference type="Gene3D" id="3.40.395.10">
    <property type="entry name" value="Adenoviral Proteinase, Chain A"/>
    <property type="match status" value="1"/>
</dbReference>
<evidence type="ECO:0000256" key="1">
    <source>
        <dbReference type="ARBA" id="ARBA00022670"/>
    </source>
</evidence>
<protein>
    <recommendedName>
        <fullName evidence="4">Ubiquitin-like protease family profile domain-containing protein</fullName>
    </recommendedName>
</protein>
<evidence type="ECO:0000256" key="2">
    <source>
        <dbReference type="ARBA" id="ARBA00022801"/>
    </source>
</evidence>
<dbReference type="InterPro" id="IPR038765">
    <property type="entry name" value="Papain-like_cys_pep_sf"/>
</dbReference>
<keyword evidence="2" id="KW-0378">Hydrolase</keyword>
<accession>A0A6C0BNX2</accession>
<sequence length="673" mass="79391">MPSPEDRKILKKINDETRNIVWKHYANVPLTNNDIKERLLPIDKWLNDDLMNAYYSLIEQNVDKYKTYLPNVFLLTKLRSIDNEKQPESKKIEKKTELVQRWAKRAYDMAPEYETIVQNLEQIILSVNVDESHWVTYYIEPKKGVITFYDSLCGKANPVDLKNVRFWLNYYFPDKKFTDTQGDSPKQPGGSNCGVYSLYNLKFLAYGCEITRESLGEPTNAWLKRLREQLAIELMTGKIHGVDQLPGQTPKQAKIPGDEEDDEDEDDDGPIPLQADEDEDDSDDEDEDDSDDEDEDDSDDEDEDDSDDEDEDDSDDEDEDDSDDEDEKELVLIPEDFEWPFRLPPPPRTIQRFLQNDLKEFRQYLLGYFSYWKDPEYITNILQALQTFINTRSRTKWEYARQKYSRIPAMDMGRIDAEGKRTYLEVNLQYLLRQYFPRKFKKLTLDQEVNLVGYLKPNLVQRWDNDLDDDTKYAYYLYSWDQSKRGGAYWVYGFWAYSESIDGTDEDRGILDYVFMTWLEPRSRESILGYIYSTTMQEVKRSEYDRRPRLGLIRLELRDVPPKSLHRIDDQFGQIMIESAPSHLTIRHLVGQLMQDVQAMQREEKLPIIRIILISGTDAWIQLAVSPYFKFETVHLPSEFPEGVHVYEQPNSYRLTTSSHARLPDPFPVFMWP</sequence>
<keyword evidence="1" id="KW-0645">Protease</keyword>
<feature type="region of interest" description="Disordered" evidence="3">
    <location>
        <begin position="241"/>
        <end position="332"/>
    </location>
</feature>
<feature type="domain" description="Ubiquitin-like protease family profile" evidence="4">
    <location>
        <begin position="28"/>
        <end position="204"/>
    </location>
</feature>
<proteinExistence type="predicted"/>
<organism evidence="5">
    <name type="scientific">viral metagenome</name>
    <dbReference type="NCBI Taxonomy" id="1070528"/>
    <lineage>
        <taxon>unclassified sequences</taxon>
        <taxon>metagenomes</taxon>
        <taxon>organismal metagenomes</taxon>
    </lineage>
</organism>
<dbReference type="InterPro" id="IPR003653">
    <property type="entry name" value="Peptidase_C48_C"/>
</dbReference>
<dbReference type="GO" id="GO:0008234">
    <property type="term" value="F:cysteine-type peptidase activity"/>
    <property type="evidence" value="ECO:0007669"/>
    <property type="project" value="InterPro"/>
</dbReference>